<dbReference type="CDD" id="cd07012">
    <property type="entry name" value="PBP2_Bug_TTT"/>
    <property type="match status" value="1"/>
</dbReference>
<dbReference type="InterPro" id="IPR005064">
    <property type="entry name" value="BUG"/>
</dbReference>
<evidence type="ECO:0000313" key="4">
    <source>
        <dbReference type="Proteomes" id="UP001196870"/>
    </source>
</evidence>
<dbReference type="PANTHER" id="PTHR42928">
    <property type="entry name" value="TRICARBOXYLATE-BINDING PROTEIN"/>
    <property type="match status" value="1"/>
</dbReference>
<dbReference type="InterPro" id="IPR042100">
    <property type="entry name" value="Bug_dom1"/>
</dbReference>
<feature type="signal peptide" evidence="2">
    <location>
        <begin position="1"/>
        <end position="26"/>
    </location>
</feature>
<feature type="chain" id="PRO_5045679351" evidence="2">
    <location>
        <begin position="27"/>
        <end position="325"/>
    </location>
</feature>
<gene>
    <name evidence="3" type="ORF">GXW71_01275</name>
</gene>
<dbReference type="SUPFAM" id="SSF53850">
    <property type="entry name" value="Periplasmic binding protein-like II"/>
    <property type="match status" value="1"/>
</dbReference>
<keyword evidence="4" id="KW-1185">Reference proteome</keyword>
<sequence length="325" mass="35247">MEGRAFIGRRAALAIGAAALARPAIAQQGFPNRPIRLICPWPAGGSADAVFRTIGEMASRQLGQPVLVENRSGASGTMGMQMMASEARGDGHLIGQMPVTAFRLPAMTRRPTWDPLRDLSYIIHLTGYLFGVVVRSDSPWQDWASFIAHARTSPGRVTYGTPGVGSTLHITMEEIGRRTGIEFTHVPFRGGPDGFRALLAGDITAIADSTGWAPLVQEGRFRLLCTWGAARAQRFPDAPTLKELGLDIVSESPFGVVGPKGMDPAIIRRLHDVLKTALEDPVVITMLARFDMVPRYMDSETYAAFARELNAHEVAAVRRLGLSTD</sequence>
<dbReference type="Pfam" id="PF03401">
    <property type="entry name" value="TctC"/>
    <property type="match status" value="1"/>
</dbReference>
<comment type="caution">
    <text evidence="3">The sequence shown here is derived from an EMBL/GenBank/DDBJ whole genome shotgun (WGS) entry which is preliminary data.</text>
</comment>
<proteinExistence type="inferred from homology"/>
<reference evidence="4" key="1">
    <citation type="journal article" date="2021" name="Syst. Appl. Microbiol.">
        <title>Roseomonas hellenica sp. nov., isolated from roots of wild-growing Alkanna tinctoria.</title>
        <authorList>
            <person name="Rat A."/>
            <person name="Naranjo H.D."/>
            <person name="Lebbe L."/>
            <person name="Cnockaert M."/>
            <person name="Krigas N."/>
            <person name="Grigoriadou K."/>
            <person name="Maloupa E."/>
            <person name="Willems A."/>
        </authorList>
    </citation>
    <scope>NUCLEOTIDE SEQUENCE [LARGE SCALE GENOMIC DNA]</scope>
    <source>
        <strain evidence="4">LMG 31523</strain>
    </source>
</reference>
<protein>
    <submittedName>
        <fullName evidence="3">Tripartite tricarboxylate transporter substrate binding protein</fullName>
    </submittedName>
</protein>
<name>A0ABS5ERQ3_9PROT</name>
<dbReference type="Proteomes" id="UP001196870">
    <property type="component" value="Unassembled WGS sequence"/>
</dbReference>
<dbReference type="EMBL" id="JAAGBB010000001">
    <property type="protein sequence ID" value="MBR0662974.1"/>
    <property type="molecule type" value="Genomic_DNA"/>
</dbReference>
<evidence type="ECO:0000256" key="1">
    <source>
        <dbReference type="ARBA" id="ARBA00006987"/>
    </source>
</evidence>
<dbReference type="PIRSF" id="PIRSF017082">
    <property type="entry name" value="YflP"/>
    <property type="match status" value="1"/>
</dbReference>
<organism evidence="3 4">
    <name type="scientific">Plastoroseomonas hellenica</name>
    <dbReference type="NCBI Taxonomy" id="2687306"/>
    <lineage>
        <taxon>Bacteria</taxon>
        <taxon>Pseudomonadati</taxon>
        <taxon>Pseudomonadota</taxon>
        <taxon>Alphaproteobacteria</taxon>
        <taxon>Acetobacterales</taxon>
        <taxon>Acetobacteraceae</taxon>
        <taxon>Plastoroseomonas</taxon>
    </lineage>
</organism>
<dbReference type="RefSeq" id="WP_211850564.1">
    <property type="nucleotide sequence ID" value="NZ_JAAGBB010000001.1"/>
</dbReference>
<dbReference type="Gene3D" id="3.40.190.150">
    <property type="entry name" value="Bordetella uptake gene, domain 1"/>
    <property type="match status" value="1"/>
</dbReference>
<dbReference type="PANTHER" id="PTHR42928:SF5">
    <property type="entry name" value="BLR1237 PROTEIN"/>
    <property type="match status" value="1"/>
</dbReference>
<dbReference type="Gene3D" id="3.40.190.10">
    <property type="entry name" value="Periplasmic binding protein-like II"/>
    <property type="match status" value="1"/>
</dbReference>
<keyword evidence="2" id="KW-0732">Signal</keyword>
<comment type="similarity">
    <text evidence="1">Belongs to the UPF0065 (bug) family.</text>
</comment>
<evidence type="ECO:0000313" key="3">
    <source>
        <dbReference type="EMBL" id="MBR0662974.1"/>
    </source>
</evidence>
<evidence type="ECO:0000256" key="2">
    <source>
        <dbReference type="SAM" id="SignalP"/>
    </source>
</evidence>
<accession>A0ABS5ERQ3</accession>